<feature type="transmembrane region" description="Helical" evidence="1">
    <location>
        <begin position="138"/>
        <end position="161"/>
    </location>
</feature>
<evidence type="ECO:0000256" key="1">
    <source>
        <dbReference type="SAM" id="Phobius"/>
    </source>
</evidence>
<dbReference type="RefSeq" id="WP_200466368.1">
    <property type="nucleotide sequence ID" value="NZ_JAENRR010000054.1"/>
</dbReference>
<feature type="transmembrane region" description="Helical" evidence="1">
    <location>
        <begin position="7"/>
        <end position="29"/>
    </location>
</feature>
<protein>
    <recommendedName>
        <fullName evidence="4">DUF304 domain-containing protein</fullName>
    </recommendedName>
</protein>
<sequence length="238" mass="27844">MNRLKRLLLIGILIVAMIIVVIFSSLMIWGQFTIGLDFEKLGTIYIKTLIWMTLIIATLLSTLIDNLNALKKENKKRHEKYYDISDFELGFTIKMDFLKVFKISFNNTFKEPIFYLFIGIIVLPQFQDKSFLEPFNMVNVLTMIAAMALGMIAFSILHAFGNYIQTYGYGKELHLSISHQGLFFKDKRGLRHIPNSKIKKLNENDLFLILRINVFQRIYILKDLFDKTDLDKIRKNLT</sequence>
<comment type="caution">
    <text evidence="2">The sequence shown here is derived from an EMBL/GenBank/DDBJ whole genome shotgun (WGS) entry which is preliminary data.</text>
</comment>
<proteinExistence type="predicted"/>
<reference evidence="2 3" key="1">
    <citation type="submission" date="2021-01" db="EMBL/GenBank/DDBJ databases">
        <title>Carboxyliciviraga sp.nov., isolated from coastal sediments.</title>
        <authorList>
            <person name="Lu D."/>
            <person name="Zhang T."/>
        </authorList>
    </citation>
    <scope>NUCLEOTIDE SEQUENCE [LARGE SCALE GENOMIC DNA]</scope>
    <source>
        <strain evidence="2 3">N1Y132</strain>
    </source>
</reference>
<name>A0ABS1HN86_9BACT</name>
<keyword evidence="1" id="KW-0472">Membrane</keyword>
<dbReference type="EMBL" id="JAENRR010000054">
    <property type="protein sequence ID" value="MBK3519147.1"/>
    <property type="molecule type" value="Genomic_DNA"/>
</dbReference>
<evidence type="ECO:0000313" key="3">
    <source>
        <dbReference type="Proteomes" id="UP000605676"/>
    </source>
</evidence>
<keyword evidence="1" id="KW-1133">Transmembrane helix</keyword>
<keyword evidence="1" id="KW-0812">Transmembrane</keyword>
<dbReference type="Proteomes" id="UP000605676">
    <property type="component" value="Unassembled WGS sequence"/>
</dbReference>
<organism evidence="2 3">
    <name type="scientific">Carboxylicivirga marina</name>
    <dbReference type="NCBI Taxonomy" id="2800988"/>
    <lineage>
        <taxon>Bacteria</taxon>
        <taxon>Pseudomonadati</taxon>
        <taxon>Bacteroidota</taxon>
        <taxon>Bacteroidia</taxon>
        <taxon>Marinilabiliales</taxon>
        <taxon>Marinilabiliaceae</taxon>
        <taxon>Carboxylicivirga</taxon>
    </lineage>
</organism>
<accession>A0ABS1HN86</accession>
<feature type="transmembrane region" description="Helical" evidence="1">
    <location>
        <begin position="49"/>
        <end position="70"/>
    </location>
</feature>
<evidence type="ECO:0008006" key="4">
    <source>
        <dbReference type="Google" id="ProtNLM"/>
    </source>
</evidence>
<feature type="transmembrane region" description="Helical" evidence="1">
    <location>
        <begin position="109"/>
        <end position="126"/>
    </location>
</feature>
<gene>
    <name evidence="2" type="ORF">JIV24_17495</name>
</gene>
<evidence type="ECO:0000313" key="2">
    <source>
        <dbReference type="EMBL" id="MBK3519147.1"/>
    </source>
</evidence>
<keyword evidence="3" id="KW-1185">Reference proteome</keyword>